<dbReference type="Gene3D" id="3.10.580.10">
    <property type="entry name" value="CBS-domain"/>
    <property type="match status" value="1"/>
</dbReference>
<evidence type="ECO:0000313" key="5">
    <source>
        <dbReference type="Proteomes" id="UP000198284"/>
    </source>
</evidence>
<keyword evidence="2" id="KW-0472">Membrane</keyword>
<feature type="domain" description="CBS" evidence="3">
    <location>
        <begin position="246"/>
        <end position="304"/>
    </location>
</feature>
<dbReference type="SUPFAM" id="SSF54631">
    <property type="entry name" value="CBS-domain pair"/>
    <property type="match status" value="1"/>
</dbReference>
<keyword evidence="5" id="KW-1185">Reference proteome</keyword>
<organism evidence="4 5">
    <name type="scientific">Noviherbaspirillum humi</name>
    <dbReference type="NCBI Taxonomy" id="1688639"/>
    <lineage>
        <taxon>Bacteria</taxon>
        <taxon>Pseudomonadati</taxon>
        <taxon>Pseudomonadota</taxon>
        <taxon>Betaproteobacteria</taxon>
        <taxon>Burkholderiales</taxon>
        <taxon>Oxalobacteraceae</taxon>
        <taxon>Noviherbaspirillum</taxon>
    </lineage>
</organism>
<proteinExistence type="predicted"/>
<dbReference type="CDD" id="cd04600">
    <property type="entry name" value="CBS_pair_HPP_assoc"/>
    <property type="match status" value="1"/>
</dbReference>
<keyword evidence="1" id="KW-0129">CBS domain</keyword>
<dbReference type="InterPro" id="IPR007065">
    <property type="entry name" value="HPP"/>
</dbReference>
<name>A0A239DMV7_9BURK</name>
<dbReference type="PANTHER" id="PTHR33741">
    <property type="entry name" value="TRANSMEMBRANE PROTEIN DDB_G0269096-RELATED"/>
    <property type="match status" value="1"/>
</dbReference>
<dbReference type="Pfam" id="PF04982">
    <property type="entry name" value="TM_HPP"/>
    <property type="match status" value="1"/>
</dbReference>
<feature type="transmembrane region" description="Helical" evidence="2">
    <location>
        <begin position="28"/>
        <end position="46"/>
    </location>
</feature>
<evidence type="ECO:0000256" key="1">
    <source>
        <dbReference type="PROSITE-ProRule" id="PRU00703"/>
    </source>
</evidence>
<dbReference type="RefSeq" id="WP_089398142.1">
    <property type="nucleotide sequence ID" value="NZ_FZOT01000002.1"/>
</dbReference>
<accession>A0A239DMV7</accession>
<evidence type="ECO:0000313" key="4">
    <source>
        <dbReference type="EMBL" id="SNS33826.1"/>
    </source>
</evidence>
<feature type="transmembrane region" description="Helical" evidence="2">
    <location>
        <begin position="144"/>
        <end position="166"/>
    </location>
</feature>
<dbReference type="Pfam" id="PF00571">
    <property type="entry name" value="CBS"/>
    <property type="match status" value="2"/>
</dbReference>
<dbReference type="AlphaFoldDB" id="A0A239DMV7"/>
<keyword evidence="2" id="KW-1133">Transmembrane helix</keyword>
<feature type="transmembrane region" description="Helical" evidence="2">
    <location>
        <begin position="52"/>
        <end position="71"/>
    </location>
</feature>
<evidence type="ECO:0000259" key="3">
    <source>
        <dbReference type="PROSITE" id="PS51371"/>
    </source>
</evidence>
<reference evidence="4 5" key="1">
    <citation type="submission" date="2017-06" db="EMBL/GenBank/DDBJ databases">
        <authorList>
            <person name="Kim H.J."/>
            <person name="Triplett B.A."/>
        </authorList>
    </citation>
    <scope>NUCLEOTIDE SEQUENCE [LARGE SCALE GENOMIC DNA]</scope>
    <source>
        <strain evidence="4 5">U15</strain>
    </source>
</reference>
<dbReference type="InterPro" id="IPR058581">
    <property type="entry name" value="TM_HPP"/>
</dbReference>
<gene>
    <name evidence="4" type="ORF">SAMN06265795_102278</name>
</gene>
<dbReference type="InterPro" id="IPR046342">
    <property type="entry name" value="CBS_dom_sf"/>
</dbReference>
<dbReference type="OrthoDB" id="9811720at2"/>
<dbReference type="Proteomes" id="UP000198284">
    <property type="component" value="Unassembled WGS sequence"/>
</dbReference>
<dbReference type="InterPro" id="IPR000644">
    <property type="entry name" value="CBS_dom"/>
</dbReference>
<protein>
    <submittedName>
        <fullName evidence="4">CBS domain-containing membrane protein</fullName>
    </submittedName>
</protein>
<feature type="domain" description="CBS" evidence="3">
    <location>
        <begin position="329"/>
        <end position="387"/>
    </location>
</feature>
<feature type="transmembrane region" description="Helical" evidence="2">
    <location>
        <begin position="104"/>
        <end position="123"/>
    </location>
</feature>
<dbReference type="PANTHER" id="PTHR33741:SF5">
    <property type="entry name" value="TRANSMEMBRANE PROTEIN DDB_G0269096-RELATED"/>
    <property type="match status" value="1"/>
</dbReference>
<dbReference type="EMBL" id="FZOT01000002">
    <property type="protein sequence ID" value="SNS33826.1"/>
    <property type="molecule type" value="Genomic_DNA"/>
</dbReference>
<evidence type="ECO:0000256" key="2">
    <source>
        <dbReference type="SAM" id="Phobius"/>
    </source>
</evidence>
<dbReference type="PROSITE" id="PS51371">
    <property type="entry name" value="CBS"/>
    <property type="match status" value="2"/>
</dbReference>
<dbReference type="SMART" id="SM00116">
    <property type="entry name" value="CBS"/>
    <property type="match status" value="2"/>
</dbReference>
<keyword evidence="2" id="KW-0812">Transmembrane</keyword>
<sequence>MLARLLSHLQRYLPTAPRIDSREKARSILGAALGIFVTGLLSRTIVGADSDLPWLLAPMGASAVLLFAVPASPLAQPWSVMGGNLLSAAVGLSCARFVGAPLAAASLALASALLIMMALRCMHPPGGAVALGSALGGPALAQHGFLFTLGPLALNSLLLVLAAVAYNNLCGRRYPHRTVDHANQHQTRDKLPTDRLGVTAADLDMVLRQYNQVLDVSHDDLEEILLRAERQAHQRRFGLITCADLMSRDVVKVEFGTDLEEAWRLLRVHGLEVLPVVNRFQRVIGIISERDFFRHAGGSQPAELAGRLRRLIARTPGTNSDKPEVVGQIMSTTRTAFEHEAVTSLVPLFSDGGVHTLPIIDANERLVGMLAQSDVVAALYHAGLGREGEANGKAALRRIA</sequence>